<evidence type="ECO:0000313" key="3">
    <source>
        <dbReference type="EMBL" id="MBB5272234.1"/>
    </source>
</evidence>
<dbReference type="Proteomes" id="UP000532440">
    <property type="component" value="Unassembled WGS sequence"/>
</dbReference>
<protein>
    <recommendedName>
        <fullName evidence="2">Ice-binding protein C-terminal domain-containing protein</fullName>
    </recommendedName>
</protein>
<proteinExistence type="predicted"/>
<evidence type="ECO:0000313" key="4">
    <source>
        <dbReference type="Proteomes" id="UP000532440"/>
    </source>
</evidence>
<dbReference type="EMBL" id="JACHGB010000004">
    <property type="protein sequence ID" value="MBB5272234.1"/>
    <property type="molecule type" value="Genomic_DNA"/>
</dbReference>
<keyword evidence="1" id="KW-0732">Signal</keyword>
<dbReference type="Pfam" id="PF07589">
    <property type="entry name" value="PEP-CTERM"/>
    <property type="match status" value="1"/>
</dbReference>
<dbReference type="AlphaFoldDB" id="A0A7W8M9M5"/>
<dbReference type="NCBIfam" id="TIGR02595">
    <property type="entry name" value="PEP_CTERM"/>
    <property type="match status" value="1"/>
</dbReference>
<keyword evidence="4" id="KW-1185">Reference proteome</keyword>
<dbReference type="InterPro" id="IPR013424">
    <property type="entry name" value="Ice-binding_C"/>
</dbReference>
<feature type="chain" id="PRO_5030525483" description="Ice-binding protein C-terminal domain-containing protein" evidence="1">
    <location>
        <begin position="33"/>
        <end position="267"/>
    </location>
</feature>
<evidence type="ECO:0000256" key="1">
    <source>
        <dbReference type="SAM" id="SignalP"/>
    </source>
</evidence>
<dbReference type="RefSeq" id="WP_183967457.1">
    <property type="nucleotide sequence ID" value="NZ_BAABEW010000002.1"/>
</dbReference>
<comment type="caution">
    <text evidence="3">The sequence shown here is derived from an EMBL/GenBank/DDBJ whole genome shotgun (WGS) entry which is preliminary data.</text>
</comment>
<accession>A0A7W8M9M5</accession>
<feature type="domain" description="Ice-binding protein C-terminal" evidence="2">
    <location>
        <begin position="242"/>
        <end position="263"/>
    </location>
</feature>
<feature type="signal peptide" evidence="1">
    <location>
        <begin position="1"/>
        <end position="32"/>
    </location>
</feature>
<evidence type="ECO:0000259" key="2">
    <source>
        <dbReference type="Pfam" id="PF07589"/>
    </source>
</evidence>
<reference evidence="3 4" key="1">
    <citation type="submission" date="2020-08" db="EMBL/GenBank/DDBJ databases">
        <title>Genomic Encyclopedia of Type Strains, Phase IV (KMG-IV): sequencing the most valuable type-strain genomes for metagenomic binning, comparative biology and taxonomic classification.</title>
        <authorList>
            <person name="Goeker M."/>
        </authorList>
    </citation>
    <scope>NUCLEOTIDE SEQUENCE [LARGE SCALE GENOMIC DNA]</scope>
    <source>
        <strain evidence="3 4">DSM 29781</strain>
    </source>
</reference>
<sequence length="267" mass="28865">MVAFLLRRARVALGYATFGAVVLLLSSTPAHAAYVRAQIIFHIDAVDYEGLPQAVTDLPGVARVGDKYYGSMLVDDAVFERQETRAGAPGKVKDVYIRLGDAVWDQNSPQELGSGYEEETNTWNPNVFGGIRSGCYFAYDRVGENGCNEEELLQFDGTYSDIWGFDFAGNSKKVNGLYGGVMDLSDSLPVDIYGDRFGAIVFAIGPLDLVVDSSECPGAWHCGMNYPAAYGYGVGGRIQVRIPEPSTVALFGLALFGLGLSLRARAQ</sequence>
<name>A0A7W8M9M5_9BURK</name>
<gene>
    <name evidence="3" type="ORF">HNQ70_002248</name>
</gene>
<organism evidence="3 4">
    <name type="scientific">Quisquiliibacterium transsilvanicum</name>
    <dbReference type="NCBI Taxonomy" id="1549638"/>
    <lineage>
        <taxon>Bacteria</taxon>
        <taxon>Pseudomonadati</taxon>
        <taxon>Pseudomonadota</taxon>
        <taxon>Betaproteobacteria</taxon>
        <taxon>Burkholderiales</taxon>
        <taxon>Burkholderiaceae</taxon>
        <taxon>Quisquiliibacterium</taxon>
    </lineage>
</organism>